<reference evidence="2 3" key="1">
    <citation type="submission" date="2024-11" db="EMBL/GenBank/DDBJ databases">
        <title>Chromosome-level genome assembly of the freshwater bivalve Anodonta woodiana.</title>
        <authorList>
            <person name="Chen X."/>
        </authorList>
    </citation>
    <scope>NUCLEOTIDE SEQUENCE [LARGE SCALE GENOMIC DNA]</scope>
    <source>
        <strain evidence="2">MN2024</strain>
        <tissue evidence="2">Gills</tissue>
    </source>
</reference>
<dbReference type="Proteomes" id="UP001634394">
    <property type="component" value="Unassembled WGS sequence"/>
</dbReference>
<organism evidence="2 3">
    <name type="scientific">Sinanodonta woodiana</name>
    <name type="common">Chinese pond mussel</name>
    <name type="synonym">Anodonta woodiana</name>
    <dbReference type="NCBI Taxonomy" id="1069815"/>
    <lineage>
        <taxon>Eukaryota</taxon>
        <taxon>Metazoa</taxon>
        <taxon>Spiralia</taxon>
        <taxon>Lophotrochozoa</taxon>
        <taxon>Mollusca</taxon>
        <taxon>Bivalvia</taxon>
        <taxon>Autobranchia</taxon>
        <taxon>Heteroconchia</taxon>
        <taxon>Palaeoheterodonta</taxon>
        <taxon>Unionida</taxon>
        <taxon>Unionoidea</taxon>
        <taxon>Unionidae</taxon>
        <taxon>Unioninae</taxon>
        <taxon>Sinanodonta</taxon>
    </lineage>
</organism>
<keyword evidence="1" id="KW-0812">Transmembrane</keyword>
<dbReference type="AlphaFoldDB" id="A0ABD3X5U5"/>
<proteinExistence type="predicted"/>
<sequence>MNRCSRVLGRNSSIKTCLNVLTRKQRIPSTQPARNKYVDPTSLKREPIFSNRYLDDASHGAPYVVGVITASVVGILLYHNYHANKRDDIKRQAAAARAKAAAEGVN</sequence>
<evidence type="ECO:0000313" key="2">
    <source>
        <dbReference type="EMBL" id="KAL3880198.1"/>
    </source>
</evidence>
<evidence type="ECO:0000313" key="3">
    <source>
        <dbReference type="Proteomes" id="UP001634394"/>
    </source>
</evidence>
<gene>
    <name evidence="2" type="ORF">ACJMK2_032460</name>
</gene>
<keyword evidence="1" id="KW-0472">Membrane</keyword>
<dbReference type="EMBL" id="JBJQND010000004">
    <property type="protein sequence ID" value="KAL3880198.1"/>
    <property type="molecule type" value="Genomic_DNA"/>
</dbReference>
<keyword evidence="1" id="KW-1133">Transmembrane helix</keyword>
<accession>A0ABD3X5U5</accession>
<protein>
    <submittedName>
        <fullName evidence="2">Uncharacterized protein</fullName>
    </submittedName>
</protein>
<comment type="caution">
    <text evidence="2">The sequence shown here is derived from an EMBL/GenBank/DDBJ whole genome shotgun (WGS) entry which is preliminary data.</text>
</comment>
<feature type="transmembrane region" description="Helical" evidence="1">
    <location>
        <begin position="60"/>
        <end position="81"/>
    </location>
</feature>
<name>A0ABD3X5U5_SINWO</name>
<keyword evidence="3" id="KW-1185">Reference proteome</keyword>
<evidence type="ECO:0000256" key="1">
    <source>
        <dbReference type="SAM" id="Phobius"/>
    </source>
</evidence>